<reference evidence="1 2" key="1">
    <citation type="journal article" date="2015" name="Int. J. Syst. Evol. Microbiol.">
        <title>Tumebacillus algifaecis sp. nov., isolated from decomposing algal scum.</title>
        <authorList>
            <person name="Wu Y.F."/>
            <person name="Zhang B."/>
            <person name="Xing P."/>
            <person name="Wu Q.L."/>
            <person name="Liu S.J."/>
        </authorList>
    </citation>
    <scope>NUCLEOTIDE SEQUENCE [LARGE SCALE GENOMIC DNA]</scope>
    <source>
        <strain evidence="1 2">THMBR28</strain>
    </source>
</reference>
<protein>
    <submittedName>
        <fullName evidence="1">Uncharacterized protein</fullName>
    </submittedName>
</protein>
<dbReference type="Proteomes" id="UP000214688">
    <property type="component" value="Chromosome"/>
</dbReference>
<name>A0A223D4C7_9BACL</name>
<proteinExistence type="predicted"/>
<evidence type="ECO:0000313" key="1">
    <source>
        <dbReference type="EMBL" id="ASS76307.1"/>
    </source>
</evidence>
<organism evidence="1 2">
    <name type="scientific">Tumebacillus algifaecis</name>
    <dbReference type="NCBI Taxonomy" id="1214604"/>
    <lineage>
        <taxon>Bacteria</taxon>
        <taxon>Bacillati</taxon>
        <taxon>Bacillota</taxon>
        <taxon>Bacilli</taxon>
        <taxon>Bacillales</taxon>
        <taxon>Alicyclobacillaceae</taxon>
        <taxon>Tumebacillus</taxon>
    </lineage>
</organism>
<accession>A0A223D4C7</accession>
<dbReference type="RefSeq" id="WP_094237540.1">
    <property type="nucleotide sequence ID" value="NZ_CP022657.1"/>
</dbReference>
<evidence type="ECO:0000313" key="2">
    <source>
        <dbReference type="Proteomes" id="UP000214688"/>
    </source>
</evidence>
<sequence>MDQRAMQRNIETYVLQQLQQGHRIDSVVEVANQLDLPVTMVDRAMRNLTSQGYPDLPYTEATEY</sequence>
<keyword evidence="2" id="KW-1185">Reference proteome</keyword>
<dbReference type="KEGG" id="tab:CIG75_16040"/>
<dbReference type="OrthoDB" id="2382225at2"/>
<gene>
    <name evidence="1" type="ORF">CIG75_16040</name>
</gene>
<dbReference type="AlphaFoldDB" id="A0A223D4C7"/>
<dbReference type="EMBL" id="CP022657">
    <property type="protein sequence ID" value="ASS76307.1"/>
    <property type="molecule type" value="Genomic_DNA"/>
</dbReference>